<proteinExistence type="inferred from homology"/>
<evidence type="ECO:0000256" key="5">
    <source>
        <dbReference type="ARBA" id="ARBA00022391"/>
    </source>
</evidence>
<evidence type="ECO:0000256" key="15">
    <source>
        <dbReference type="HAMAP-Rule" id="MF_01690"/>
    </source>
</evidence>
<dbReference type="InterPro" id="IPR005941">
    <property type="entry name" value="DapE_proteobac"/>
</dbReference>
<dbReference type="InterPro" id="IPR011650">
    <property type="entry name" value="Peptidase_M20_dimer"/>
</dbReference>
<keyword evidence="10 15" id="KW-0220">Diaminopimelate biosynthesis</keyword>
<dbReference type="Pfam" id="PF01546">
    <property type="entry name" value="Peptidase_M20"/>
    <property type="match status" value="1"/>
</dbReference>
<dbReference type="PROSITE" id="PS00759">
    <property type="entry name" value="ARGE_DAPE_CPG2_2"/>
    <property type="match status" value="1"/>
</dbReference>
<dbReference type="PANTHER" id="PTHR43808:SF31">
    <property type="entry name" value="N-ACETYL-L-CITRULLINE DEACETYLASE"/>
    <property type="match status" value="1"/>
</dbReference>
<dbReference type="EMBL" id="JARHUD010000004">
    <property type="protein sequence ID" value="MDF2096053.1"/>
    <property type="molecule type" value="Genomic_DNA"/>
</dbReference>
<organism evidence="17 18">
    <name type="scientific">Aquibaculum arenosum</name>
    <dbReference type="NCBI Taxonomy" id="3032591"/>
    <lineage>
        <taxon>Bacteria</taxon>
        <taxon>Pseudomonadati</taxon>
        <taxon>Pseudomonadota</taxon>
        <taxon>Alphaproteobacteria</taxon>
        <taxon>Rhodospirillales</taxon>
        <taxon>Rhodovibrionaceae</taxon>
        <taxon>Aquibaculum</taxon>
    </lineage>
</organism>
<comment type="caution">
    <text evidence="17">The sequence shown here is derived from an EMBL/GenBank/DDBJ whole genome shotgun (WGS) entry which is preliminary data.</text>
</comment>
<evidence type="ECO:0000313" key="18">
    <source>
        <dbReference type="Proteomes" id="UP001215503"/>
    </source>
</evidence>
<evidence type="ECO:0000256" key="14">
    <source>
        <dbReference type="ARBA" id="ARBA00051301"/>
    </source>
</evidence>
<dbReference type="PANTHER" id="PTHR43808">
    <property type="entry name" value="ACETYLORNITHINE DEACETYLASE"/>
    <property type="match status" value="1"/>
</dbReference>
<comment type="catalytic activity">
    <reaction evidence="14 15">
        <text>N-succinyl-(2S,6S)-2,6-diaminopimelate + H2O = (2S,6S)-2,6-diaminopimelate + succinate</text>
        <dbReference type="Rhea" id="RHEA:22608"/>
        <dbReference type="ChEBI" id="CHEBI:15377"/>
        <dbReference type="ChEBI" id="CHEBI:30031"/>
        <dbReference type="ChEBI" id="CHEBI:57609"/>
        <dbReference type="ChEBI" id="CHEBI:58087"/>
        <dbReference type="EC" id="3.5.1.18"/>
    </reaction>
</comment>
<protein>
    <recommendedName>
        <fullName evidence="5 15">Succinyl-diaminopimelate desuccinylase</fullName>
        <shortName evidence="15">SDAP desuccinylase</shortName>
        <ecNumber evidence="4 15">3.5.1.18</ecNumber>
    </recommendedName>
    <alternativeName>
        <fullName evidence="13 15">N-succinyl-LL-2,6-diaminoheptanedioate amidohydrolase</fullName>
    </alternativeName>
</protein>
<dbReference type="Gene3D" id="3.40.630.10">
    <property type="entry name" value="Zn peptidases"/>
    <property type="match status" value="2"/>
</dbReference>
<evidence type="ECO:0000259" key="16">
    <source>
        <dbReference type="Pfam" id="PF07687"/>
    </source>
</evidence>
<feature type="binding site" evidence="15">
    <location>
        <position position="98"/>
    </location>
    <ligand>
        <name>Zn(2+)</name>
        <dbReference type="ChEBI" id="CHEBI:29105"/>
        <label>2</label>
    </ligand>
</feature>
<reference evidence="17 18" key="1">
    <citation type="submission" date="2023-03" db="EMBL/GenBank/DDBJ databases">
        <title>Fodinicurvata sp. CAU 1616 isolated from sea sendiment.</title>
        <authorList>
            <person name="Kim W."/>
        </authorList>
    </citation>
    <scope>NUCLEOTIDE SEQUENCE [LARGE SCALE GENOMIC DNA]</scope>
    <source>
        <strain evidence="17 18">CAU 1616</strain>
    </source>
</reference>
<evidence type="ECO:0000256" key="8">
    <source>
        <dbReference type="ARBA" id="ARBA00022801"/>
    </source>
</evidence>
<comment type="function">
    <text evidence="15">Catalyzes the hydrolysis of N-succinyl-L,L-diaminopimelic acid (SDAP), forming succinate and LL-2,6-diaminopimelate (DAP), an intermediate involved in the bacterial biosynthesis of lysine and meso-diaminopimelic acid, an essential component of bacterial cell walls.</text>
</comment>
<comment type="similarity">
    <text evidence="2 15">Belongs to the peptidase M20A family. DapE subfamily.</text>
</comment>
<evidence type="ECO:0000256" key="7">
    <source>
        <dbReference type="ARBA" id="ARBA00022723"/>
    </source>
</evidence>
<evidence type="ECO:0000256" key="11">
    <source>
        <dbReference type="ARBA" id="ARBA00023154"/>
    </source>
</evidence>
<accession>A0ABT5YMA3</accession>
<dbReference type="CDD" id="cd03891">
    <property type="entry name" value="M20_DapE_proteobac"/>
    <property type="match status" value="1"/>
</dbReference>
<dbReference type="GO" id="GO:0009014">
    <property type="term" value="F:succinyl-diaminopimelate desuccinylase activity"/>
    <property type="evidence" value="ECO:0007669"/>
    <property type="project" value="UniProtKB-EC"/>
</dbReference>
<feature type="binding site" evidence="15">
    <location>
        <position position="133"/>
    </location>
    <ligand>
        <name>Zn(2+)</name>
        <dbReference type="ChEBI" id="CHEBI:29105"/>
        <label>2</label>
    </ligand>
</feature>
<evidence type="ECO:0000256" key="9">
    <source>
        <dbReference type="ARBA" id="ARBA00022833"/>
    </source>
</evidence>
<keyword evidence="7 15" id="KW-0479">Metal-binding</keyword>
<evidence type="ECO:0000256" key="13">
    <source>
        <dbReference type="ARBA" id="ARBA00031891"/>
    </source>
</evidence>
<evidence type="ECO:0000256" key="2">
    <source>
        <dbReference type="ARBA" id="ARBA00006746"/>
    </source>
</evidence>
<dbReference type="EC" id="3.5.1.18" evidence="4 15"/>
<evidence type="ECO:0000256" key="3">
    <source>
        <dbReference type="ARBA" id="ARBA00011738"/>
    </source>
</evidence>
<comment type="subunit">
    <text evidence="3 15">Homodimer.</text>
</comment>
<comment type="cofactor">
    <cofactor evidence="15">
        <name>Zn(2+)</name>
        <dbReference type="ChEBI" id="CHEBI:29105"/>
    </cofactor>
    <cofactor evidence="15">
        <name>Co(2+)</name>
        <dbReference type="ChEBI" id="CHEBI:48828"/>
    </cofactor>
    <text evidence="15">Binds 2 Zn(2+) or Co(2+) ions per subunit.</text>
</comment>
<dbReference type="InterPro" id="IPR036264">
    <property type="entry name" value="Bact_exopeptidase_dim_dom"/>
</dbReference>
<dbReference type="HAMAP" id="MF_01690">
    <property type="entry name" value="DapE"/>
    <property type="match status" value="1"/>
</dbReference>
<name>A0ABT5YMA3_9PROT</name>
<evidence type="ECO:0000256" key="4">
    <source>
        <dbReference type="ARBA" id="ARBA00011921"/>
    </source>
</evidence>
<evidence type="ECO:0000256" key="1">
    <source>
        <dbReference type="ARBA" id="ARBA00005130"/>
    </source>
</evidence>
<feature type="binding site" evidence="15">
    <location>
        <position position="98"/>
    </location>
    <ligand>
        <name>Zn(2+)</name>
        <dbReference type="ChEBI" id="CHEBI:29105"/>
        <label>1</label>
    </ligand>
</feature>
<evidence type="ECO:0000256" key="12">
    <source>
        <dbReference type="ARBA" id="ARBA00023285"/>
    </source>
</evidence>
<feature type="binding site" evidence="15">
    <location>
        <position position="65"/>
    </location>
    <ligand>
        <name>Zn(2+)</name>
        <dbReference type="ChEBI" id="CHEBI:29105"/>
        <label>1</label>
    </ligand>
</feature>
<sequence>MTLRLIRCPSVTPAEGGALDLLQQELEALGFVCTRLPFEEAGTAPVDNLWAKLGEGAPHFCFAGHTDVVPPGEAEAWEVDPFAGTLREGQVIGRGAADMKGAIAAFVTAVAAHLARVGEVPGSISLLITGDEEGPSINGTRKVLEWLAERGERIDACLVGEPTNPLELGDMVKIGRRGSLTGRLTVQGKQGHIAYPHLADNPCHRIVPLLQALIAEPLDAGSEHFQPSSLQIASIDVGNPATNVIPAQARAVFNVRFNDHWTGASLEAWIRERLAQVDQGWELDVRVSGECFLTPPGPLAEAVAQAVENETGRKPELSTSGGTSDARFIRAYSPVVEFGLVGQTMHQVNERVAAGDIVALSRIYERVLERVFDAG</sequence>
<dbReference type="SUPFAM" id="SSF53187">
    <property type="entry name" value="Zn-dependent exopeptidases"/>
    <property type="match status" value="1"/>
</dbReference>
<keyword evidence="8 15" id="KW-0378">Hydrolase</keyword>
<feature type="active site" evidence="15">
    <location>
        <position position="67"/>
    </location>
</feature>
<comment type="pathway">
    <text evidence="1 15">Amino-acid biosynthesis; L-lysine biosynthesis via DAP pathway; LL-2,6-diaminopimelate from (S)-tetrahydrodipicolinate (succinylase route): step 3/3.</text>
</comment>
<dbReference type="NCBIfam" id="TIGR01246">
    <property type="entry name" value="dapE_proteo"/>
    <property type="match status" value="1"/>
</dbReference>
<keyword evidence="11 15" id="KW-0457">Lysine biosynthesis</keyword>
<dbReference type="InterPro" id="IPR001261">
    <property type="entry name" value="ArgE/DapE_CS"/>
</dbReference>
<dbReference type="InterPro" id="IPR050072">
    <property type="entry name" value="Peptidase_M20A"/>
</dbReference>
<feature type="binding site" evidence="15">
    <location>
        <position position="346"/>
    </location>
    <ligand>
        <name>Zn(2+)</name>
        <dbReference type="ChEBI" id="CHEBI:29105"/>
        <label>2</label>
    </ligand>
</feature>
<dbReference type="Pfam" id="PF07687">
    <property type="entry name" value="M20_dimer"/>
    <property type="match status" value="1"/>
</dbReference>
<keyword evidence="9 15" id="KW-0862">Zinc</keyword>
<keyword evidence="18" id="KW-1185">Reference proteome</keyword>
<evidence type="ECO:0000256" key="10">
    <source>
        <dbReference type="ARBA" id="ARBA00022915"/>
    </source>
</evidence>
<feature type="domain" description="Peptidase M20 dimerisation" evidence="16">
    <location>
        <begin position="174"/>
        <end position="278"/>
    </location>
</feature>
<keyword evidence="6 15" id="KW-0028">Amino-acid biosynthesis</keyword>
<dbReference type="Proteomes" id="UP001215503">
    <property type="component" value="Unassembled WGS sequence"/>
</dbReference>
<feature type="binding site" evidence="15">
    <location>
        <position position="161"/>
    </location>
    <ligand>
        <name>Zn(2+)</name>
        <dbReference type="ChEBI" id="CHEBI:29105"/>
        <label>1</label>
    </ligand>
</feature>
<dbReference type="NCBIfam" id="NF009557">
    <property type="entry name" value="PRK13009.1"/>
    <property type="match status" value="1"/>
</dbReference>
<dbReference type="SUPFAM" id="SSF55031">
    <property type="entry name" value="Bacterial exopeptidase dimerisation domain"/>
    <property type="match status" value="1"/>
</dbReference>
<gene>
    <name evidence="15 17" type="primary">dapE</name>
    <name evidence="17" type="ORF">P2G67_08705</name>
</gene>
<evidence type="ECO:0000313" key="17">
    <source>
        <dbReference type="EMBL" id="MDF2096053.1"/>
    </source>
</evidence>
<dbReference type="RefSeq" id="WP_275822203.1">
    <property type="nucleotide sequence ID" value="NZ_JARHUD010000004.1"/>
</dbReference>
<feature type="active site" description="Proton acceptor" evidence="15">
    <location>
        <position position="132"/>
    </location>
</feature>
<keyword evidence="12 15" id="KW-0170">Cobalt</keyword>
<evidence type="ECO:0000256" key="6">
    <source>
        <dbReference type="ARBA" id="ARBA00022605"/>
    </source>
</evidence>
<dbReference type="InterPro" id="IPR002933">
    <property type="entry name" value="Peptidase_M20"/>
</dbReference>